<feature type="region of interest" description="Disordered" evidence="1">
    <location>
        <begin position="1"/>
        <end position="59"/>
    </location>
</feature>
<proteinExistence type="predicted"/>
<name>A0A8W7PLI6_ANOCL</name>
<accession>A0A8W7PLI6</accession>
<evidence type="ECO:0000313" key="2">
    <source>
        <dbReference type="EnsemblMetazoa" id="ACOM033121-PA.1"/>
    </source>
</evidence>
<dbReference type="EnsemblMetazoa" id="ACOM033121-RA">
    <property type="protein sequence ID" value="ACOM033121-PA.1"/>
    <property type="gene ID" value="ACOM033121"/>
</dbReference>
<dbReference type="AlphaFoldDB" id="A0A8W7PLI6"/>
<reference evidence="2" key="1">
    <citation type="submission" date="2022-08" db="UniProtKB">
        <authorList>
            <consortium name="EnsemblMetazoa"/>
        </authorList>
    </citation>
    <scope>IDENTIFICATION</scope>
</reference>
<sequence length="75" mass="8826">MQCTDDYQSRHRYQSYSSDGTDQQQEHKQRPRISGLARGASLSKDTRSKNQPGHRLAEKRYETKRVEIFIVQGRE</sequence>
<evidence type="ECO:0000256" key="1">
    <source>
        <dbReference type="SAM" id="MobiDB-lite"/>
    </source>
</evidence>
<organism evidence="2">
    <name type="scientific">Anopheles coluzzii</name>
    <name type="common">African malaria mosquito</name>
    <dbReference type="NCBI Taxonomy" id="1518534"/>
    <lineage>
        <taxon>Eukaryota</taxon>
        <taxon>Metazoa</taxon>
        <taxon>Ecdysozoa</taxon>
        <taxon>Arthropoda</taxon>
        <taxon>Hexapoda</taxon>
        <taxon>Insecta</taxon>
        <taxon>Pterygota</taxon>
        <taxon>Neoptera</taxon>
        <taxon>Endopterygota</taxon>
        <taxon>Diptera</taxon>
        <taxon>Nematocera</taxon>
        <taxon>Culicoidea</taxon>
        <taxon>Culicidae</taxon>
        <taxon>Anophelinae</taxon>
        <taxon>Anopheles</taxon>
    </lineage>
</organism>
<dbReference type="Proteomes" id="UP000075882">
    <property type="component" value="Unassembled WGS sequence"/>
</dbReference>
<protein>
    <submittedName>
        <fullName evidence="2">Uncharacterized protein</fullName>
    </submittedName>
</protein>